<dbReference type="InterPro" id="IPR019845">
    <property type="entry name" value="Squalene/phytoene_synthase_CS"/>
</dbReference>
<dbReference type="PROSITE" id="PS01045">
    <property type="entry name" value="SQUALEN_PHYTOEN_SYN_2"/>
    <property type="match status" value="1"/>
</dbReference>
<dbReference type="SUPFAM" id="SSF48576">
    <property type="entry name" value="Terpenoid synthases"/>
    <property type="match status" value="1"/>
</dbReference>
<comment type="pathway">
    <text evidence="1">Carotenoid biosynthesis.</text>
</comment>
<dbReference type="RefSeq" id="WP_120193318.1">
    <property type="nucleotide sequence ID" value="NZ_RAPK01000009.1"/>
</dbReference>
<dbReference type="SFLD" id="SFLDG01212">
    <property type="entry name" value="Phytoene_synthase_like"/>
    <property type="match status" value="1"/>
</dbReference>
<dbReference type="GO" id="GO:0004311">
    <property type="term" value="F:geranylgeranyl diphosphate synthase activity"/>
    <property type="evidence" value="ECO:0007669"/>
    <property type="project" value="InterPro"/>
</dbReference>
<keyword evidence="2" id="KW-0808">Transferase</keyword>
<organism evidence="4 5">
    <name type="scientific">Sinobaca qinghaiensis</name>
    <dbReference type="NCBI Taxonomy" id="342944"/>
    <lineage>
        <taxon>Bacteria</taxon>
        <taxon>Bacillati</taxon>
        <taxon>Bacillota</taxon>
        <taxon>Bacilli</taxon>
        <taxon>Bacillales</taxon>
        <taxon>Sporolactobacillaceae</taxon>
        <taxon>Sinobaca</taxon>
    </lineage>
</organism>
<dbReference type="GO" id="GO:0051996">
    <property type="term" value="F:squalene synthase [NAD(P)H] activity"/>
    <property type="evidence" value="ECO:0007669"/>
    <property type="project" value="InterPro"/>
</dbReference>
<dbReference type="SFLD" id="SFLDG01018">
    <property type="entry name" value="Squalene/Phytoene_Synthase_Lik"/>
    <property type="match status" value="1"/>
</dbReference>
<dbReference type="EMBL" id="RAPK01000009">
    <property type="protein sequence ID" value="RKD72928.1"/>
    <property type="molecule type" value="Genomic_DNA"/>
</dbReference>
<comment type="caution">
    <text evidence="4">The sequence shown here is derived from an EMBL/GenBank/DDBJ whole genome shotgun (WGS) entry which is preliminary data.</text>
</comment>
<evidence type="ECO:0000256" key="3">
    <source>
        <dbReference type="ARBA" id="ARBA00022746"/>
    </source>
</evidence>
<dbReference type="SFLD" id="SFLDS00005">
    <property type="entry name" value="Isoprenoid_Synthase_Type_I"/>
    <property type="match status" value="1"/>
</dbReference>
<gene>
    <name evidence="4" type="ORF">ATL39_2124</name>
</gene>
<dbReference type="InterPro" id="IPR044843">
    <property type="entry name" value="Trans_IPPS_bact-type"/>
</dbReference>
<keyword evidence="3" id="KW-0125">Carotenoid biosynthesis</keyword>
<dbReference type="GO" id="GO:0016117">
    <property type="term" value="P:carotenoid biosynthetic process"/>
    <property type="evidence" value="ECO:0007669"/>
    <property type="project" value="UniProtKB-KW"/>
</dbReference>
<dbReference type="Gene3D" id="1.10.600.10">
    <property type="entry name" value="Farnesyl Diphosphate Synthase"/>
    <property type="match status" value="1"/>
</dbReference>
<dbReference type="CDD" id="cd00683">
    <property type="entry name" value="Trans_IPPS_HH"/>
    <property type="match status" value="1"/>
</dbReference>
<evidence type="ECO:0000313" key="5">
    <source>
        <dbReference type="Proteomes" id="UP000285120"/>
    </source>
</evidence>
<keyword evidence="5" id="KW-1185">Reference proteome</keyword>
<evidence type="ECO:0000256" key="1">
    <source>
        <dbReference type="ARBA" id="ARBA00004829"/>
    </source>
</evidence>
<dbReference type="InterPro" id="IPR033904">
    <property type="entry name" value="Trans_IPPS_HH"/>
</dbReference>
<evidence type="ECO:0000256" key="2">
    <source>
        <dbReference type="ARBA" id="ARBA00022679"/>
    </source>
</evidence>
<dbReference type="PANTHER" id="PTHR31480">
    <property type="entry name" value="BIFUNCTIONAL LYCOPENE CYCLASE/PHYTOENE SYNTHASE"/>
    <property type="match status" value="1"/>
</dbReference>
<sequence length="279" mass="32685">MIPLEKAYSDCHQIILKNSKTFAKAFDLLPEKKRRAVWAVYAFCRTADDIVDEGTNKEKEWKIFRDELIQFFEGNWDRSSSLWTALNDVFTQFPMERYPFLDMLEGQHWDLVKTRYKTLEEVETYGYYVAGTVGLMLLPILSPQGFDHLKQGAVSLGTAMQLTNILRDIGEDLYLNRIYFPEDIMKKHHYSSEQLQNKEKTPSFIQAWEEVAVRAEDLYKEGLISIEEYPEDARFPVKASAYMYWAILHAARKNEYNVFQQRMVVSNDDKKNILKTISG</sequence>
<evidence type="ECO:0000313" key="4">
    <source>
        <dbReference type="EMBL" id="RKD72928.1"/>
    </source>
</evidence>
<dbReference type="InterPro" id="IPR008949">
    <property type="entry name" value="Isoprenoid_synthase_dom_sf"/>
</dbReference>
<dbReference type="OrthoDB" id="9787280at2"/>
<dbReference type="InterPro" id="IPR002060">
    <property type="entry name" value="Squ/phyt_synthse"/>
</dbReference>
<dbReference type="AlphaFoldDB" id="A0A419V353"/>
<dbReference type="Pfam" id="PF00494">
    <property type="entry name" value="SQS_PSY"/>
    <property type="match status" value="1"/>
</dbReference>
<dbReference type="Proteomes" id="UP000285120">
    <property type="component" value="Unassembled WGS sequence"/>
</dbReference>
<protein>
    <submittedName>
        <fullName evidence="4">Phytoene synthase</fullName>
    </submittedName>
</protein>
<proteinExistence type="predicted"/>
<accession>A0A419V353</accession>
<name>A0A419V353_9BACL</name>
<reference evidence="4 5" key="1">
    <citation type="submission" date="2018-09" db="EMBL/GenBank/DDBJ databases">
        <title>Genomic Encyclopedia of Archaeal and Bacterial Type Strains, Phase II (KMG-II): from individual species to whole genera.</title>
        <authorList>
            <person name="Goeker M."/>
        </authorList>
    </citation>
    <scope>NUCLEOTIDE SEQUENCE [LARGE SCALE GENOMIC DNA]</scope>
    <source>
        <strain evidence="4 5">DSM 17008</strain>
    </source>
</reference>